<sequence length="186" mass="20936">MGGVDSDCGGRWPIKYDSLKSGIQTLDIGLERLLRIETRVRILRLNLIPHQYLTKGKLLILNKAREDETWSFCAFGEQNGGVSWPSSVPWQHHFLLSAATSQSLRTHPSKGLKPRSSPVPSLSVSLGPLTYKFYPQKTKSLFSSLRSVNLRPEFHKSKISVESQSRCRFGAHSVRSSSGSEIWLKR</sequence>
<keyword evidence="1" id="KW-0808">Transferase</keyword>
<accession>A0A4Y1QSZ6</accession>
<dbReference type="GO" id="GO:0016740">
    <property type="term" value="F:transferase activity"/>
    <property type="evidence" value="ECO:0007669"/>
    <property type="project" value="UniProtKB-KW"/>
</dbReference>
<organism evidence="1">
    <name type="scientific">Prunus dulcis</name>
    <name type="common">Almond</name>
    <name type="synonym">Amygdalus dulcis</name>
    <dbReference type="NCBI Taxonomy" id="3755"/>
    <lineage>
        <taxon>Eukaryota</taxon>
        <taxon>Viridiplantae</taxon>
        <taxon>Streptophyta</taxon>
        <taxon>Embryophyta</taxon>
        <taxon>Tracheophyta</taxon>
        <taxon>Spermatophyta</taxon>
        <taxon>Magnoliopsida</taxon>
        <taxon>eudicotyledons</taxon>
        <taxon>Gunneridae</taxon>
        <taxon>Pentapetalae</taxon>
        <taxon>rosids</taxon>
        <taxon>fabids</taxon>
        <taxon>Rosales</taxon>
        <taxon>Rosaceae</taxon>
        <taxon>Amygdaloideae</taxon>
        <taxon>Amygdaleae</taxon>
        <taxon>Prunus</taxon>
    </lineage>
</organism>
<proteinExistence type="predicted"/>
<dbReference type="EMBL" id="AP019297">
    <property type="protein sequence ID" value="BBG94986.1"/>
    <property type="molecule type" value="Genomic_DNA"/>
</dbReference>
<gene>
    <name evidence="1" type="ORF">Prudu_003405</name>
</gene>
<protein>
    <submittedName>
        <fullName evidence="1">Polynucleotidyl transferase, ribonuclease H-like superfamily protein</fullName>
    </submittedName>
</protein>
<dbReference type="AlphaFoldDB" id="A0A4Y1QSZ6"/>
<evidence type="ECO:0000313" key="1">
    <source>
        <dbReference type="EMBL" id="BBG94986.1"/>
    </source>
</evidence>
<reference evidence="1" key="1">
    <citation type="journal article" date="2019" name="Science">
        <title>Mutation of a bHLH transcription factor allowed almond domestication.</title>
        <authorList>
            <person name="Sanchez-Perez R."/>
            <person name="Pavan S."/>
            <person name="Mazzeo R."/>
            <person name="Moldovan C."/>
            <person name="Aiese Cigliano R."/>
            <person name="Del Cueto J."/>
            <person name="Ricciardi F."/>
            <person name="Lotti C."/>
            <person name="Ricciardi L."/>
            <person name="Dicenta F."/>
            <person name="Lopez-Marques R.L."/>
            <person name="Lindberg Moller B."/>
        </authorList>
    </citation>
    <scope>NUCLEOTIDE SEQUENCE</scope>
</reference>
<name>A0A4Y1QSZ6_PRUDU</name>